<feature type="domain" description="Post-SET" evidence="16">
    <location>
        <begin position="1681"/>
        <end position="1697"/>
    </location>
</feature>
<reference evidence="18 19" key="1">
    <citation type="journal article" date="2017" name="Int. J. Parasitol.">
        <title>The genome of the protozoan parasite Cystoisospora suis and a reverse vaccinology approach to identify vaccine candidates.</title>
        <authorList>
            <person name="Palmieri N."/>
            <person name="Shrestha A."/>
            <person name="Ruttkowski B."/>
            <person name="Beck T."/>
            <person name="Vogl C."/>
            <person name="Tomley F."/>
            <person name="Blake D.P."/>
            <person name="Joachim A."/>
        </authorList>
    </citation>
    <scope>NUCLEOTIDE SEQUENCE [LARGE SCALE GENOMIC DNA]</scope>
    <source>
        <strain evidence="18 19">Wien I</strain>
    </source>
</reference>
<accession>A0A2C6LHB2</accession>
<evidence type="ECO:0000256" key="5">
    <source>
        <dbReference type="ARBA" id="ARBA00022679"/>
    </source>
</evidence>
<evidence type="ECO:0000256" key="11">
    <source>
        <dbReference type="ARBA" id="ARBA00023242"/>
    </source>
</evidence>
<dbReference type="InterPro" id="IPR013083">
    <property type="entry name" value="Znf_RING/FYVE/PHD"/>
</dbReference>
<feature type="domain" description="SET" evidence="15">
    <location>
        <begin position="1550"/>
        <end position="1673"/>
    </location>
</feature>
<dbReference type="GO" id="GO:0008270">
    <property type="term" value="F:zinc ion binding"/>
    <property type="evidence" value="ECO:0007669"/>
    <property type="project" value="UniProtKB-KW"/>
</dbReference>
<evidence type="ECO:0000256" key="10">
    <source>
        <dbReference type="ARBA" id="ARBA00022853"/>
    </source>
</evidence>
<comment type="caution">
    <text evidence="18">The sequence shown here is derived from an EMBL/GenBank/DDBJ whole genome shotgun (WGS) entry which is preliminary data.</text>
</comment>
<dbReference type="InterPro" id="IPR046341">
    <property type="entry name" value="SET_dom_sf"/>
</dbReference>
<keyword evidence="3" id="KW-0158">Chromosome</keyword>
<evidence type="ECO:0000259" key="14">
    <source>
        <dbReference type="PROSITE" id="PS50016"/>
    </source>
</evidence>
<keyword evidence="19" id="KW-1185">Reference proteome</keyword>
<dbReference type="PROSITE" id="PS51215">
    <property type="entry name" value="AWS"/>
    <property type="match status" value="1"/>
</dbReference>
<dbReference type="Gene3D" id="3.30.40.10">
    <property type="entry name" value="Zinc/RING finger domain, C3HC4 (zinc finger)"/>
    <property type="match status" value="2"/>
</dbReference>
<evidence type="ECO:0000256" key="2">
    <source>
        <dbReference type="ARBA" id="ARBA00004286"/>
    </source>
</evidence>
<organism evidence="18 19">
    <name type="scientific">Cystoisospora suis</name>
    <dbReference type="NCBI Taxonomy" id="483139"/>
    <lineage>
        <taxon>Eukaryota</taxon>
        <taxon>Sar</taxon>
        <taxon>Alveolata</taxon>
        <taxon>Apicomplexa</taxon>
        <taxon>Conoidasida</taxon>
        <taxon>Coccidia</taxon>
        <taxon>Eucoccidiorida</taxon>
        <taxon>Eimeriorina</taxon>
        <taxon>Sarcocystidae</taxon>
        <taxon>Cystoisospora</taxon>
    </lineage>
</organism>
<dbReference type="InterPro" id="IPR001214">
    <property type="entry name" value="SET_dom"/>
</dbReference>
<feature type="compositionally biased region" description="Basic and acidic residues" evidence="13">
    <location>
        <begin position="379"/>
        <end position="412"/>
    </location>
</feature>
<sequence length="2100" mass="232620">MEEEGDLMLVHLDSPERYGGEPEHSGNESYRYQGERDDVTGEEDAAMGVVVDHPPQREQDGKVYGQTVGHMEKAEGAKTCFKPIEEAQASCLARREQGDKAEKDRQDDGDDSNPGREASGVGGEEEQGKKGAYSLEQLLPSYRQRKTGSELEEPMVSVAEPSASSQRDNPIATGERKENEAEDLPHGDGRQKMREKVRTEEDGEEDKDGMNTHRSIATGDSSAEVRKTYARHEYGITPPPELLRLQEELCRLAKANPVAASSLALDAHDTWRVQRAAAETDDLINQRKRLLSHRLPLEEEGASTSSPGREKKRKTIREERNDREEDQKEVAPSTGLSTTGTHTEQTSRTQGEGDGEEDGEEKKRRRLKVPETTGASLSVEERQAEDSSVSRDGEDTQINKDGHLIGDGFRHKDGDFARKQQKRIREVKEEDLQQARDSPLKKAQVQVEDEGGFECSSPDYYDSECDSMYGELLDLQPEDEQVQKHLLGDTNYNALATGNDFMSLVDAWRSIQQLCRSGEGNGDSNSSGTAHVSEEEKRALRSQLYKQLAPQSWNDSIECYCAVCNTAKEERDAGPMLVCEGYCQRAFHSKCVGLEGLSLDLTSPTVSPSPDGGGGGADRSFSFHCEDCCDEVIKCSCCGLRKPRRQVARCSHMLCRRFFCWPSCVEKIPHISPFQPGPFVPSPPAPELLQRLVQRRGGKCSTSLMKELQRYHQNYHRQQQQEQQSTLLQTDADVGTKKKKRWEANDGERRQDDLKQREEDKKERSPGWKDSENQDERESWEERKPHQQQAADQDSSVKDCCDGLLPFLSTKSVSGMQIPDQSQKAKGETPHRQRACLDGSAPSDVNSSRLVEAARTLYDVGEEVFFDAQGRERFICARHFCSSCYALECQHFTWETQLRQVAQLADDLYLPLPPFFKSGGGAGKKKTPKELQTTTACHDGDESQVVSSAVEVVATSKHPSLDRKNEGKLGGKKGVKKRGKKASTEIPVEEQNERGDHLDSHSSPSQQSLSGTFSQPLGSSSSSGVDMQQKDKLGDEPKSLSSSSSFSSSLVSCSSASSSTPLSPWERGLEAVEQRISFARACFEFAKEATKGWTDKRIFSKQYKPLRPDPFPNLLLSPLVDIWECHSCSASFCGRCVPPASKILNDALGAILCDFCRVSKYTEKRNRGRFEGRSGTFLTGSSGQGSSSPAIGRRRKLSKKKKGSQHREAAGFIPDELINTIVDGAECITSLTNNMLRHLNDFSSPRDDDDDSLIPSGNTSGLLPPVSVIEKNVWETCELEEETEEEVGPNSRRRGRHDASGVCRSSPCGAEDDVSLGVQETISSSSSHSRRRVPGASNSSSGRRTNTPRRLSNNRNARRKKGERSEKENGDDLSTNDQDDDVSDEDDDGGVERGENGDATRGSPVEGVGKYKRKSSSAKQQKDTGGISQEKMNRRTSQSPLTSPPASSSSSSTTSSSLDNRLNFQFITSCVYPAHCRNLLRAPRTEGCNEVCVCSGNRCEGDCLNRSRGIQCDRRRCRFGAMDCGNRQFKRMGGGGGSSHGGTAATCGYNLCYVKECGPEKGLGVFAREKIEEGKLVVEYVGEVLDSQLLALRMRAYSEQELRKGKKQHWYVMEVMPHVYIDSTRVGNIARLVNHSCEPNCTLQRVSVHGTYRMGIFALRPILPGEEISYDYGFTRKGFGQGFICFCGSSRCRGRIGGDSRRNKFISVADNCLKRKEGFDHLLCRQLCQVLTSQNFSRAERIPPPSPYTWRRDGISTSAQARQWLEKRLLEAENSNPFFAQFIFDFHLYDASVNFVKLLLLDGKTVEEYARSKTKTLCMDIPWSLLASDFNDKVLVQATRHSILTEERLNKAKKFFLSNMAIRAAAVSGRSAQTALQDLVDLNWGSTEMCSLCDSEGVVSVCDACAEAYHADCAELSQDDQGRSLCPACLLSDSRRQWHLMNEAERMHVGVRLNALRLLETVAGSAYQQEYRLARQKEMSMIMMTGNSNPKTGNNTSATLTRGVVISHQDSNSPEAAEGTPTISTLYSGGALPSQTVGGGAGGIGKSAGTIRHHPHHQISPQRHSGRPVLAGLHVNDIWESFTLQEEEEALFFETGYIEE</sequence>
<dbReference type="InterPro" id="IPR019787">
    <property type="entry name" value="Znf_PHD-finger"/>
</dbReference>
<keyword evidence="11" id="KW-0539">Nucleus</keyword>
<feature type="region of interest" description="Disordered" evidence="13">
    <location>
        <begin position="91"/>
        <end position="232"/>
    </location>
</feature>
<feature type="compositionally biased region" description="Basic and acidic residues" evidence="13">
    <location>
        <begin position="1028"/>
        <end position="1038"/>
    </location>
</feature>
<dbReference type="RefSeq" id="XP_067927578.1">
    <property type="nucleotide sequence ID" value="XM_068060448.1"/>
</dbReference>
<evidence type="ECO:0000313" key="18">
    <source>
        <dbReference type="EMBL" id="PHJ25932.1"/>
    </source>
</evidence>
<feature type="compositionally biased region" description="Acidic residues" evidence="13">
    <location>
        <begin position="1377"/>
        <end position="1389"/>
    </location>
</feature>
<feature type="compositionally biased region" description="Basic and acidic residues" evidence="13">
    <location>
        <begin position="93"/>
        <end position="106"/>
    </location>
</feature>
<evidence type="ECO:0000256" key="13">
    <source>
        <dbReference type="SAM" id="MobiDB-lite"/>
    </source>
</evidence>
<feature type="region of interest" description="Disordered" evidence="13">
    <location>
        <begin position="1"/>
        <end position="43"/>
    </location>
</feature>
<feature type="compositionally biased region" description="Low complexity" evidence="13">
    <location>
        <begin position="1436"/>
        <end position="1457"/>
    </location>
</feature>
<evidence type="ECO:0000256" key="7">
    <source>
        <dbReference type="ARBA" id="ARBA00022723"/>
    </source>
</evidence>
<feature type="region of interest" description="Disordered" evidence="13">
    <location>
        <begin position="2037"/>
        <end position="2066"/>
    </location>
</feature>
<dbReference type="Gene3D" id="2.170.270.10">
    <property type="entry name" value="SET domain"/>
    <property type="match status" value="1"/>
</dbReference>
<evidence type="ECO:0000256" key="9">
    <source>
        <dbReference type="ARBA" id="ARBA00022833"/>
    </source>
</evidence>
<keyword evidence="4 18" id="KW-0489">Methyltransferase</keyword>
<feature type="compositionally biased region" description="Polar residues" evidence="13">
    <location>
        <begin position="334"/>
        <end position="350"/>
    </location>
</feature>
<dbReference type="InterPro" id="IPR006560">
    <property type="entry name" value="AWS_dom"/>
</dbReference>
<feature type="compositionally biased region" description="Basic and acidic residues" evidence="13">
    <location>
        <begin position="316"/>
        <end position="329"/>
    </location>
</feature>
<dbReference type="PANTHER" id="PTHR22884">
    <property type="entry name" value="SET DOMAIN PROTEINS"/>
    <property type="match status" value="1"/>
</dbReference>
<name>A0A2C6LHB2_9APIC</name>
<evidence type="ECO:0000256" key="4">
    <source>
        <dbReference type="ARBA" id="ARBA00022603"/>
    </source>
</evidence>
<feature type="compositionally biased region" description="Basic and acidic residues" evidence="13">
    <location>
        <begin position="223"/>
        <end position="232"/>
    </location>
</feature>
<dbReference type="OrthoDB" id="308383at2759"/>
<feature type="compositionally biased region" description="Polar residues" evidence="13">
    <location>
        <begin position="1176"/>
        <end position="1189"/>
    </location>
</feature>
<dbReference type="EMBL" id="MIGC01000098">
    <property type="protein sequence ID" value="PHJ25932.1"/>
    <property type="molecule type" value="Genomic_DNA"/>
</dbReference>
<feature type="region of interest" description="Disordered" evidence="13">
    <location>
        <begin position="294"/>
        <end position="412"/>
    </location>
</feature>
<keyword evidence="7" id="KW-0479">Metal-binding</keyword>
<evidence type="ECO:0000256" key="1">
    <source>
        <dbReference type="ARBA" id="ARBA00004123"/>
    </source>
</evidence>
<dbReference type="SUPFAM" id="SSF82199">
    <property type="entry name" value="SET domain"/>
    <property type="match status" value="1"/>
</dbReference>
<feature type="compositionally biased region" description="Basic and acidic residues" evidence="13">
    <location>
        <begin position="742"/>
        <end position="785"/>
    </location>
</feature>
<dbReference type="InterPro" id="IPR003616">
    <property type="entry name" value="Post-SET_dom"/>
</dbReference>
<dbReference type="GO" id="GO:0042054">
    <property type="term" value="F:histone methyltransferase activity"/>
    <property type="evidence" value="ECO:0007669"/>
    <property type="project" value="InterPro"/>
</dbReference>
<comment type="subcellular location">
    <subcellularLocation>
        <location evidence="2">Chromosome</location>
    </subcellularLocation>
    <subcellularLocation>
        <location evidence="1">Nucleus</location>
    </subcellularLocation>
</comment>
<dbReference type="PROSITE" id="PS50280">
    <property type="entry name" value="SET"/>
    <property type="match status" value="1"/>
</dbReference>
<dbReference type="GeneID" id="94423659"/>
<feature type="compositionally biased region" description="Basic residues" evidence="13">
    <location>
        <begin position="1192"/>
        <end position="1204"/>
    </location>
</feature>
<protein>
    <submittedName>
        <fullName evidence="18">Histone lysine methyltransferase set2</fullName>
    </submittedName>
</protein>
<keyword evidence="10" id="KW-0156">Chromatin regulator</keyword>
<keyword evidence="9" id="KW-0862">Zinc</keyword>
<dbReference type="GO" id="GO:0005634">
    <property type="term" value="C:nucleus"/>
    <property type="evidence" value="ECO:0007669"/>
    <property type="project" value="UniProtKB-SubCell"/>
</dbReference>
<feature type="compositionally biased region" description="Polar residues" evidence="13">
    <location>
        <begin position="212"/>
        <end position="221"/>
    </location>
</feature>
<evidence type="ECO:0000259" key="15">
    <source>
        <dbReference type="PROSITE" id="PS50280"/>
    </source>
</evidence>
<feature type="region of interest" description="Disordered" evidence="13">
    <location>
        <begin position="812"/>
        <end position="845"/>
    </location>
</feature>
<dbReference type="InterPro" id="IPR011011">
    <property type="entry name" value="Znf_FYVE_PHD"/>
</dbReference>
<dbReference type="SUPFAM" id="SSF57903">
    <property type="entry name" value="FYVE/PHD zinc finger"/>
    <property type="match status" value="2"/>
</dbReference>
<feature type="compositionally biased region" description="Low complexity" evidence="13">
    <location>
        <begin position="1001"/>
        <end position="1024"/>
    </location>
</feature>
<feature type="compositionally biased region" description="Polar residues" evidence="13">
    <location>
        <begin position="812"/>
        <end position="822"/>
    </location>
</feature>
<dbReference type="InterPro" id="IPR001965">
    <property type="entry name" value="Znf_PHD"/>
</dbReference>
<evidence type="ECO:0000256" key="12">
    <source>
        <dbReference type="PROSITE-ProRule" id="PRU00146"/>
    </source>
</evidence>
<feature type="domain" description="PHD-type" evidence="14">
    <location>
        <begin position="1887"/>
        <end position="1932"/>
    </location>
</feature>
<dbReference type="PROSITE" id="PS50016">
    <property type="entry name" value="ZF_PHD_2"/>
    <property type="match status" value="2"/>
</dbReference>
<feature type="compositionally biased region" description="Basic and acidic residues" evidence="13">
    <location>
        <begin position="991"/>
        <end position="1000"/>
    </location>
</feature>
<evidence type="ECO:0000259" key="16">
    <source>
        <dbReference type="PROSITE" id="PS50868"/>
    </source>
</evidence>
<evidence type="ECO:0000256" key="3">
    <source>
        <dbReference type="ARBA" id="ARBA00022454"/>
    </source>
</evidence>
<dbReference type="InterPro" id="IPR050777">
    <property type="entry name" value="SET2_Histone-Lys_MeTrsfase"/>
</dbReference>
<feature type="region of interest" description="Disordered" evidence="13">
    <location>
        <begin position="1172"/>
        <end position="1208"/>
    </location>
</feature>
<dbReference type="Proteomes" id="UP000221165">
    <property type="component" value="Unassembled WGS sequence"/>
</dbReference>
<keyword evidence="6" id="KW-0949">S-adenosyl-L-methionine</keyword>
<evidence type="ECO:0000256" key="8">
    <source>
        <dbReference type="ARBA" id="ARBA00022771"/>
    </source>
</evidence>
<feature type="compositionally biased region" description="Basic and acidic residues" evidence="13">
    <location>
        <begin position="174"/>
        <end position="200"/>
    </location>
</feature>
<feature type="region of interest" description="Disordered" evidence="13">
    <location>
        <begin position="1242"/>
        <end position="1264"/>
    </location>
</feature>
<dbReference type="Pfam" id="PF00856">
    <property type="entry name" value="SET"/>
    <property type="match status" value="1"/>
</dbReference>
<dbReference type="GO" id="GO:0005694">
    <property type="term" value="C:chromosome"/>
    <property type="evidence" value="ECO:0007669"/>
    <property type="project" value="UniProtKB-SubCell"/>
</dbReference>
<feature type="domain" description="AWS" evidence="17">
    <location>
        <begin position="1487"/>
        <end position="1533"/>
    </location>
</feature>
<feature type="compositionally biased region" description="Low complexity" evidence="13">
    <location>
        <begin position="716"/>
        <end position="730"/>
    </location>
</feature>
<dbReference type="PROSITE" id="PS50868">
    <property type="entry name" value="POST_SET"/>
    <property type="match status" value="1"/>
</dbReference>
<keyword evidence="5 18" id="KW-0808">Transferase</keyword>
<feature type="region of interest" description="Disordered" evidence="13">
    <location>
        <begin position="1279"/>
        <end position="1457"/>
    </location>
</feature>
<gene>
    <name evidence="18" type="ORF">CSUI_000214</name>
</gene>
<dbReference type="VEuPathDB" id="ToxoDB:CSUI_000214"/>
<feature type="domain" description="PHD-type" evidence="14">
    <location>
        <begin position="558"/>
        <end position="631"/>
    </location>
</feature>
<keyword evidence="8 12" id="KW-0863">Zinc-finger</keyword>
<dbReference type="SMART" id="SM00249">
    <property type="entry name" value="PHD"/>
    <property type="match status" value="2"/>
</dbReference>
<feature type="compositionally biased region" description="Basic and acidic residues" evidence="13">
    <location>
        <begin position="13"/>
        <end position="26"/>
    </location>
</feature>
<dbReference type="GO" id="GO:0032259">
    <property type="term" value="P:methylation"/>
    <property type="evidence" value="ECO:0007669"/>
    <property type="project" value="UniProtKB-KW"/>
</dbReference>
<proteinExistence type="predicted"/>
<evidence type="ECO:0000313" key="19">
    <source>
        <dbReference type="Proteomes" id="UP000221165"/>
    </source>
</evidence>
<evidence type="ECO:0000256" key="6">
    <source>
        <dbReference type="ARBA" id="ARBA00022691"/>
    </source>
</evidence>
<feature type="compositionally biased region" description="Basic and acidic residues" evidence="13">
    <location>
        <begin position="959"/>
        <end position="969"/>
    </location>
</feature>
<dbReference type="SMART" id="SM00317">
    <property type="entry name" value="SET"/>
    <property type="match status" value="1"/>
</dbReference>
<evidence type="ECO:0000259" key="17">
    <source>
        <dbReference type="PROSITE" id="PS51215"/>
    </source>
</evidence>
<feature type="region of interest" description="Disordered" evidence="13">
    <location>
        <begin position="954"/>
        <end position="1048"/>
    </location>
</feature>
<feature type="compositionally biased region" description="Basic residues" evidence="13">
    <location>
        <begin position="970"/>
        <end position="981"/>
    </location>
</feature>
<feature type="compositionally biased region" description="Gly residues" evidence="13">
    <location>
        <begin position="2037"/>
        <end position="2046"/>
    </location>
</feature>
<feature type="region of interest" description="Disordered" evidence="13">
    <location>
        <begin position="713"/>
        <end position="798"/>
    </location>
</feature>
<feature type="compositionally biased region" description="Polar residues" evidence="13">
    <location>
        <begin position="1336"/>
        <end position="1355"/>
    </location>
</feature>
<feature type="compositionally biased region" description="Low complexity" evidence="13">
    <location>
        <begin position="1039"/>
        <end position="1048"/>
    </location>
</feature>